<dbReference type="GO" id="GO:0006376">
    <property type="term" value="P:mRNA splice site recognition"/>
    <property type="evidence" value="ECO:0007669"/>
    <property type="project" value="InterPro"/>
</dbReference>
<reference evidence="4" key="1">
    <citation type="submission" date="2022-10" db="EMBL/GenBank/DDBJ databases">
        <authorList>
            <person name="Chen Y."/>
            <person name="Dougan E. K."/>
            <person name="Chan C."/>
            <person name="Rhodes N."/>
            <person name="Thang M."/>
        </authorList>
    </citation>
    <scope>NUCLEOTIDE SEQUENCE</scope>
</reference>
<gene>
    <name evidence="4" type="ORF">C1SCF055_LOCUS8547</name>
</gene>
<comment type="caution">
    <text evidence="4">The sequence shown here is derived from an EMBL/GenBank/DDBJ whole genome shotgun (WGS) entry which is preliminary data.</text>
</comment>
<feature type="compositionally biased region" description="Basic and acidic residues" evidence="3">
    <location>
        <begin position="280"/>
        <end position="306"/>
    </location>
</feature>
<protein>
    <submittedName>
        <fullName evidence="6">Luc7-like protein (Protein CROP homolog)</fullName>
    </submittedName>
</protein>
<name>A0A9P1BVY3_9DINO</name>
<feature type="compositionally biased region" description="Basic and acidic residues" evidence="3">
    <location>
        <begin position="832"/>
        <end position="848"/>
    </location>
</feature>
<dbReference type="AlphaFoldDB" id="A0A9P1BVY3"/>
<evidence type="ECO:0000256" key="3">
    <source>
        <dbReference type="SAM" id="MobiDB-lite"/>
    </source>
</evidence>
<dbReference type="EMBL" id="CAMXCT010000576">
    <property type="protein sequence ID" value="CAI3980687.1"/>
    <property type="molecule type" value="Genomic_DNA"/>
</dbReference>
<feature type="region of interest" description="Disordered" evidence="3">
    <location>
        <begin position="227"/>
        <end position="418"/>
    </location>
</feature>
<evidence type="ECO:0000256" key="2">
    <source>
        <dbReference type="SAM" id="Coils"/>
    </source>
</evidence>
<feature type="compositionally biased region" description="Basic and acidic residues" evidence="3">
    <location>
        <begin position="389"/>
        <end position="418"/>
    </location>
</feature>
<dbReference type="GO" id="GO:0005685">
    <property type="term" value="C:U1 snRNP"/>
    <property type="evidence" value="ECO:0007669"/>
    <property type="project" value="InterPro"/>
</dbReference>
<dbReference type="Pfam" id="PF03194">
    <property type="entry name" value="LUC7"/>
    <property type="match status" value="1"/>
</dbReference>
<dbReference type="GO" id="GO:0003729">
    <property type="term" value="F:mRNA binding"/>
    <property type="evidence" value="ECO:0007669"/>
    <property type="project" value="InterPro"/>
</dbReference>
<feature type="compositionally biased region" description="Basic and acidic residues" evidence="3">
    <location>
        <begin position="227"/>
        <end position="245"/>
    </location>
</feature>
<feature type="compositionally biased region" description="Basic and acidic residues" evidence="3">
    <location>
        <begin position="352"/>
        <end position="378"/>
    </location>
</feature>
<keyword evidence="2" id="KW-0175">Coiled coil</keyword>
<organism evidence="4">
    <name type="scientific">Cladocopium goreaui</name>
    <dbReference type="NCBI Taxonomy" id="2562237"/>
    <lineage>
        <taxon>Eukaryota</taxon>
        <taxon>Sar</taxon>
        <taxon>Alveolata</taxon>
        <taxon>Dinophyceae</taxon>
        <taxon>Suessiales</taxon>
        <taxon>Symbiodiniaceae</taxon>
        <taxon>Cladocopium</taxon>
    </lineage>
</organism>
<accession>A0A9P1BVY3</accession>
<feature type="region of interest" description="Disordered" evidence="3">
    <location>
        <begin position="436"/>
        <end position="473"/>
    </location>
</feature>
<dbReference type="EMBL" id="CAMXCT030000576">
    <property type="protein sequence ID" value="CAL4767999.1"/>
    <property type="molecule type" value="Genomic_DNA"/>
</dbReference>
<feature type="region of interest" description="Disordered" evidence="3">
    <location>
        <begin position="1"/>
        <end position="29"/>
    </location>
</feature>
<evidence type="ECO:0000313" key="7">
    <source>
        <dbReference type="Proteomes" id="UP001152797"/>
    </source>
</evidence>
<evidence type="ECO:0000313" key="4">
    <source>
        <dbReference type="EMBL" id="CAI3980687.1"/>
    </source>
</evidence>
<sequence>MDQARAMLDALMGPQRDVEKKRKRNPAEDWKDESVCRSFLAGFCPFDKEVLGGMRNIKVCSKIHSEAIRDCFDKHEEGAKDSDLRGDFEMEAVHACEELMQRAEEHSAKEVERLRSELRVSKPKLPAETLAKLEELRAEAADIERRAGLLMKDAKQGGGYKNLSLTWSRAAKEKLDEAEELEKSEQKRIAESIQPKSCDICGTVTLDEAKFQAHFHFDVHEGYKQVRERHAQLQARQRERPKESGRSQSHQASQARSRSAYGDRHQERSRSWSRQAGNQRRHERDASRGGERSRTAYGDRHQERSRSWSRQAGNQRRHERDASRGGERSRTAYGDRHQERSRSWSRQAGNQRRHERDASRGRDRSRIAYSDRRRDSRSWSRQALNQRRNGRDDSRGRDRGRMDYNDRRPRNRKDADDGGRLILGFKLQLSSPLWQKASASSDHQTRQTCQTQDLVGDQNGDSGEATHSPKLRHDFPMFDDDVLRKQLQESAYHLGKAKQSLSKLETTKGVKLVPADIPVQQAPVPRGEPARLIANVIARTDHPNMPLYCFIAMITRSTQSEKYCPGSIVRPIPVDRFRLLGDEKGHFWLKKRRVPDIGDIVEIRFFEEDTSEYISSAHGNSPHQNEDLLCTTLTLRHRCDLEKNDFLTSTLMSMAVDDIQKKWPWKRALGKFESVTPGKKIWFVHPNQRLKSVIILRLKRPSEVSFKYRGASNDRISVDFPAAYKRILRDIPVTAAGFNATPPELNSWFSEQCDRAEQLFVLGLARVECQCPLGVNRLEELPDRLRRHVDVEMLPKYCQILLIGVLPCPKGRQDHVPFKHATRTVAKLPVQARKDTGKTNPSTRDRARGIASGSFEPGFVRTTGPPPLAPLESRLRRGKHGPRHTAAGNEP</sequence>
<reference evidence="5" key="2">
    <citation type="submission" date="2024-04" db="EMBL/GenBank/DDBJ databases">
        <authorList>
            <person name="Chen Y."/>
            <person name="Shah S."/>
            <person name="Dougan E. K."/>
            <person name="Thang M."/>
            <person name="Chan C."/>
        </authorList>
    </citation>
    <scope>NUCLEOTIDE SEQUENCE [LARGE SCALE GENOMIC DNA]</scope>
</reference>
<feature type="coiled-coil region" evidence="2">
    <location>
        <begin position="133"/>
        <end position="188"/>
    </location>
</feature>
<feature type="compositionally biased region" description="Basic and acidic residues" evidence="3">
    <location>
        <begin position="261"/>
        <end position="270"/>
    </location>
</feature>
<feature type="compositionally biased region" description="Low complexity" evidence="3">
    <location>
        <begin position="246"/>
        <end position="260"/>
    </location>
</feature>
<feature type="compositionally biased region" description="Basic and acidic residues" evidence="3">
    <location>
        <begin position="316"/>
        <end position="342"/>
    </location>
</feature>
<dbReference type="InterPro" id="IPR004882">
    <property type="entry name" value="Luc7-rel"/>
</dbReference>
<dbReference type="OrthoDB" id="446003at2759"/>
<dbReference type="Proteomes" id="UP001152797">
    <property type="component" value="Unassembled WGS sequence"/>
</dbReference>
<dbReference type="EMBL" id="CAMXCT020000576">
    <property type="protein sequence ID" value="CAL1134062.1"/>
    <property type="molecule type" value="Genomic_DNA"/>
</dbReference>
<evidence type="ECO:0000313" key="6">
    <source>
        <dbReference type="EMBL" id="CAL4767999.1"/>
    </source>
</evidence>
<feature type="region of interest" description="Disordered" evidence="3">
    <location>
        <begin position="831"/>
        <end position="891"/>
    </location>
</feature>
<keyword evidence="7" id="KW-1185">Reference proteome</keyword>
<feature type="compositionally biased region" description="Polar residues" evidence="3">
    <location>
        <begin position="436"/>
        <end position="453"/>
    </location>
</feature>
<dbReference type="PANTHER" id="PTHR12375">
    <property type="entry name" value="RNA-BINDING PROTEIN LUC7-RELATED"/>
    <property type="match status" value="1"/>
</dbReference>
<comment type="similarity">
    <text evidence="1">Belongs to the Luc7 family.</text>
</comment>
<evidence type="ECO:0000256" key="1">
    <source>
        <dbReference type="ARBA" id="ARBA00005655"/>
    </source>
</evidence>
<proteinExistence type="inferred from homology"/>
<feature type="compositionally biased region" description="Basic and acidic residues" evidence="3">
    <location>
        <begin position="16"/>
        <end position="29"/>
    </location>
</feature>
<evidence type="ECO:0000313" key="5">
    <source>
        <dbReference type="EMBL" id="CAL1134062.1"/>
    </source>
</evidence>